<dbReference type="Pfam" id="PF05239">
    <property type="entry name" value="PRC"/>
    <property type="match status" value="1"/>
</dbReference>
<feature type="compositionally biased region" description="Low complexity" evidence="1">
    <location>
        <begin position="21"/>
        <end position="44"/>
    </location>
</feature>
<dbReference type="RefSeq" id="WP_149755358.1">
    <property type="nucleotide sequence ID" value="NZ_FOMS01000004.1"/>
</dbReference>
<reference evidence="4 5" key="1">
    <citation type="submission" date="2016-10" db="EMBL/GenBank/DDBJ databases">
        <authorList>
            <person name="Varghese N."/>
            <person name="Submissions S."/>
        </authorList>
    </citation>
    <scope>NUCLEOTIDE SEQUENCE [LARGE SCALE GENOMIC DNA]</scope>
    <source>
        <strain evidence="5">YIM D21,KCTC 23444,ACCC 10710</strain>
    </source>
</reference>
<feature type="signal peptide" evidence="2">
    <location>
        <begin position="1"/>
        <end position="20"/>
    </location>
</feature>
<evidence type="ECO:0000256" key="1">
    <source>
        <dbReference type="SAM" id="MobiDB-lite"/>
    </source>
</evidence>
<dbReference type="PANTHER" id="PTHR36505:SF1">
    <property type="entry name" value="BLR1072 PROTEIN"/>
    <property type="match status" value="1"/>
</dbReference>
<gene>
    <name evidence="4" type="ORF">SAMN04515678_104108</name>
</gene>
<evidence type="ECO:0000259" key="3">
    <source>
        <dbReference type="Pfam" id="PF05239"/>
    </source>
</evidence>
<dbReference type="Gene3D" id="2.30.30.240">
    <property type="entry name" value="PRC-barrel domain"/>
    <property type="match status" value="1"/>
</dbReference>
<protein>
    <submittedName>
        <fullName evidence="4">PRC-barrel domain-containing protein</fullName>
    </submittedName>
</protein>
<evidence type="ECO:0000256" key="2">
    <source>
        <dbReference type="SAM" id="SignalP"/>
    </source>
</evidence>
<sequence>MFRTSLAALVAAALALPAAAQDTGSDTQTDEPAAQADAQTDPQAGAEPDQAPYITATMIQEARIVSLEGDYDAETWEGDQPLQPIMAGLSEIGSVEEILLDDAGMVQGITTDIGGFLGIGEKTVMIPLSDLRLARSPEDETITIVTRLNEQQLDDAPEFEDADD</sequence>
<organism evidence="4 5">
    <name type="scientific">Roseivivax sediminis</name>
    <dbReference type="NCBI Taxonomy" id="936889"/>
    <lineage>
        <taxon>Bacteria</taxon>
        <taxon>Pseudomonadati</taxon>
        <taxon>Pseudomonadota</taxon>
        <taxon>Alphaproteobacteria</taxon>
        <taxon>Rhodobacterales</taxon>
        <taxon>Roseobacteraceae</taxon>
        <taxon>Roseivivax</taxon>
    </lineage>
</organism>
<feature type="region of interest" description="Disordered" evidence="1">
    <location>
        <begin position="21"/>
        <end position="48"/>
    </location>
</feature>
<feature type="chain" id="PRO_5009301946" evidence="2">
    <location>
        <begin position="21"/>
        <end position="164"/>
    </location>
</feature>
<accession>A0A1I1W375</accession>
<evidence type="ECO:0000313" key="5">
    <source>
        <dbReference type="Proteomes" id="UP000325289"/>
    </source>
</evidence>
<dbReference type="EMBL" id="FOMS01000004">
    <property type="protein sequence ID" value="SFD89612.1"/>
    <property type="molecule type" value="Genomic_DNA"/>
</dbReference>
<evidence type="ECO:0000313" key="4">
    <source>
        <dbReference type="EMBL" id="SFD89612.1"/>
    </source>
</evidence>
<dbReference type="OrthoDB" id="7876889at2"/>
<feature type="domain" description="PRC-barrel" evidence="3">
    <location>
        <begin position="91"/>
        <end position="136"/>
    </location>
</feature>
<dbReference type="SUPFAM" id="SSF50346">
    <property type="entry name" value="PRC-barrel domain"/>
    <property type="match status" value="1"/>
</dbReference>
<keyword evidence="2" id="KW-0732">Signal</keyword>
<dbReference type="Proteomes" id="UP000325289">
    <property type="component" value="Unassembled WGS sequence"/>
</dbReference>
<name>A0A1I1W375_9RHOB</name>
<proteinExistence type="predicted"/>
<keyword evidence="5" id="KW-1185">Reference proteome</keyword>
<dbReference type="InterPro" id="IPR027275">
    <property type="entry name" value="PRC-brl_dom"/>
</dbReference>
<dbReference type="InterPro" id="IPR011033">
    <property type="entry name" value="PRC_barrel-like_sf"/>
</dbReference>
<dbReference type="PANTHER" id="PTHR36505">
    <property type="entry name" value="BLR1072 PROTEIN"/>
    <property type="match status" value="1"/>
</dbReference>
<dbReference type="AlphaFoldDB" id="A0A1I1W375"/>